<dbReference type="GO" id="GO:0017025">
    <property type="term" value="F:TBP-class protein binding"/>
    <property type="evidence" value="ECO:0007669"/>
    <property type="project" value="InterPro"/>
</dbReference>
<accession>A0A0A9E6E3</accession>
<reference evidence="2" key="2">
    <citation type="journal article" date="2015" name="Data Brief">
        <title>Shoot transcriptome of the giant reed, Arundo donax.</title>
        <authorList>
            <person name="Barrero R.A."/>
            <person name="Guerrero F.D."/>
            <person name="Moolhuijzen P."/>
            <person name="Goolsby J.A."/>
            <person name="Tidwell J."/>
            <person name="Bellgard S.E."/>
            <person name="Bellgard M.I."/>
        </authorList>
    </citation>
    <scope>NUCLEOTIDE SEQUENCE</scope>
    <source>
        <tissue evidence="2">Shoot tissue taken approximately 20 cm above the soil surface</tissue>
    </source>
</reference>
<dbReference type="EMBL" id="GBRH01204420">
    <property type="protein sequence ID" value="JAD93475.1"/>
    <property type="molecule type" value="Transcribed_RNA"/>
</dbReference>
<dbReference type="EMBL" id="GBRH01181214">
    <property type="protein sequence ID" value="JAE16682.1"/>
    <property type="molecule type" value="Transcribed_RNA"/>
</dbReference>
<proteinExistence type="predicted"/>
<dbReference type="SUPFAM" id="SSF47954">
    <property type="entry name" value="Cyclin-like"/>
    <property type="match status" value="1"/>
</dbReference>
<dbReference type="InterPro" id="IPR036915">
    <property type="entry name" value="Cyclin-like_sf"/>
</dbReference>
<evidence type="ECO:0000313" key="2">
    <source>
        <dbReference type="EMBL" id="JAD93475.1"/>
    </source>
</evidence>
<name>A0A0A9E6E3_ARUDO</name>
<sequence>MRANLQSLENRDKSTIGLQNEGNRAIIPYFYYKSIVNTHVETKYYITILICLLLGVQIALDHSFTRGRRVTHVSAACLYIACRCATIKIDSRSHSLSKVFLSIFLLLYKHGHLFSSLGFFDGASSAHVAFSVFSRAAASSTSFISVWELTKMFFII</sequence>
<feature type="domain" description="Transcription factor TFIIB cyclin-like" evidence="1">
    <location>
        <begin position="58"/>
        <end position="88"/>
    </location>
</feature>
<organism evidence="2">
    <name type="scientific">Arundo donax</name>
    <name type="common">Giant reed</name>
    <name type="synonym">Donax arundinaceus</name>
    <dbReference type="NCBI Taxonomy" id="35708"/>
    <lineage>
        <taxon>Eukaryota</taxon>
        <taxon>Viridiplantae</taxon>
        <taxon>Streptophyta</taxon>
        <taxon>Embryophyta</taxon>
        <taxon>Tracheophyta</taxon>
        <taxon>Spermatophyta</taxon>
        <taxon>Magnoliopsida</taxon>
        <taxon>Liliopsida</taxon>
        <taxon>Poales</taxon>
        <taxon>Poaceae</taxon>
        <taxon>PACMAD clade</taxon>
        <taxon>Arundinoideae</taxon>
        <taxon>Arundineae</taxon>
        <taxon>Arundo</taxon>
    </lineage>
</organism>
<protein>
    <recommendedName>
        <fullName evidence="1">Transcription factor TFIIB cyclin-like domain-containing protein</fullName>
    </recommendedName>
</protein>
<dbReference type="Pfam" id="PF00382">
    <property type="entry name" value="TFIIB"/>
    <property type="match status" value="1"/>
</dbReference>
<dbReference type="InterPro" id="IPR013150">
    <property type="entry name" value="TFIIB_cyclin"/>
</dbReference>
<dbReference type="Gene3D" id="1.10.472.10">
    <property type="entry name" value="Cyclin-like"/>
    <property type="match status" value="1"/>
</dbReference>
<evidence type="ECO:0000259" key="1">
    <source>
        <dbReference type="Pfam" id="PF00382"/>
    </source>
</evidence>
<reference evidence="2" key="1">
    <citation type="submission" date="2014-09" db="EMBL/GenBank/DDBJ databases">
        <authorList>
            <person name="Magalhaes I.L.F."/>
            <person name="Oliveira U."/>
            <person name="Santos F.R."/>
            <person name="Vidigal T.H.D.A."/>
            <person name="Brescovit A.D."/>
            <person name="Santos A.J."/>
        </authorList>
    </citation>
    <scope>NUCLEOTIDE SEQUENCE</scope>
    <source>
        <tissue evidence="2">Shoot tissue taken approximately 20 cm above the soil surface</tissue>
    </source>
</reference>
<dbReference type="AlphaFoldDB" id="A0A0A9E6E3"/>